<feature type="transmembrane region" description="Helical" evidence="8">
    <location>
        <begin position="115"/>
        <end position="136"/>
    </location>
</feature>
<dbReference type="Proteomes" id="UP000242181">
    <property type="component" value="Unassembled WGS sequence"/>
</dbReference>
<feature type="transmembrane region" description="Helical" evidence="8">
    <location>
        <begin position="142"/>
        <end position="162"/>
    </location>
</feature>
<comment type="subcellular location">
    <subcellularLocation>
        <location evidence="1">Cell membrane</location>
        <topology evidence="1">Multi-pass membrane protein</topology>
    </subcellularLocation>
</comment>
<comment type="similarity">
    <text evidence="2">Belongs to the binding-protein-dependent transport system permease family. FecCD subfamily.</text>
</comment>
<keyword evidence="5 8" id="KW-0812">Transmembrane</keyword>
<gene>
    <name evidence="9" type="ORF">C7I36_09530</name>
</gene>
<evidence type="ECO:0000256" key="3">
    <source>
        <dbReference type="ARBA" id="ARBA00022448"/>
    </source>
</evidence>
<evidence type="ECO:0000313" key="9">
    <source>
        <dbReference type="EMBL" id="PSJ42513.1"/>
    </source>
</evidence>
<keyword evidence="6 8" id="KW-1133">Transmembrane helix</keyword>
<feature type="transmembrane region" description="Helical" evidence="8">
    <location>
        <begin position="169"/>
        <end position="193"/>
    </location>
</feature>
<dbReference type="Gene3D" id="1.10.3470.10">
    <property type="entry name" value="ABC transporter involved in vitamin B12 uptake, BtuC"/>
    <property type="match status" value="1"/>
</dbReference>
<comment type="caution">
    <text evidence="9">The sequence shown here is derived from an EMBL/GenBank/DDBJ whole genome shotgun (WGS) entry which is preliminary data.</text>
</comment>
<evidence type="ECO:0000256" key="2">
    <source>
        <dbReference type="ARBA" id="ARBA00007935"/>
    </source>
</evidence>
<keyword evidence="7 8" id="KW-0472">Membrane</keyword>
<dbReference type="GO" id="GO:0005886">
    <property type="term" value="C:plasma membrane"/>
    <property type="evidence" value="ECO:0007669"/>
    <property type="project" value="UniProtKB-SubCell"/>
</dbReference>
<reference evidence="9 10" key="1">
    <citation type="submission" date="2018-03" db="EMBL/GenBank/DDBJ databases">
        <title>The draft genome of Zobellella taiwanensis JCM 13381.</title>
        <authorList>
            <person name="Liu L."/>
            <person name="Li L."/>
            <person name="Wang T."/>
            <person name="Zhang X."/>
            <person name="Liang L."/>
        </authorList>
    </citation>
    <scope>NUCLEOTIDE SEQUENCE [LARGE SCALE GENOMIC DNA]</scope>
    <source>
        <strain evidence="9 10">JCM 13381</strain>
    </source>
</reference>
<feature type="transmembrane region" description="Helical" evidence="8">
    <location>
        <begin position="329"/>
        <end position="346"/>
    </location>
</feature>
<proteinExistence type="inferred from homology"/>
<evidence type="ECO:0000256" key="6">
    <source>
        <dbReference type="ARBA" id="ARBA00022989"/>
    </source>
</evidence>
<keyword evidence="4" id="KW-1003">Cell membrane</keyword>
<dbReference type="RefSeq" id="WP_106453486.1">
    <property type="nucleotide sequence ID" value="NZ_PXYH01000011.1"/>
</dbReference>
<dbReference type="Pfam" id="PF01032">
    <property type="entry name" value="FecCD"/>
    <property type="match status" value="1"/>
</dbReference>
<evidence type="ECO:0000256" key="4">
    <source>
        <dbReference type="ARBA" id="ARBA00022475"/>
    </source>
</evidence>
<dbReference type="OrthoDB" id="9055647at2"/>
<organism evidence="9 10">
    <name type="scientific">Zobellella taiwanensis</name>
    <dbReference type="NCBI Taxonomy" id="347535"/>
    <lineage>
        <taxon>Bacteria</taxon>
        <taxon>Pseudomonadati</taxon>
        <taxon>Pseudomonadota</taxon>
        <taxon>Gammaproteobacteria</taxon>
        <taxon>Aeromonadales</taxon>
        <taxon>Aeromonadaceae</taxon>
        <taxon>Zobellella</taxon>
    </lineage>
</organism>
<dbReference type="GO" id="GO:0033214">
    <property type="term" value="P:siderophore-iron import into cell"/>
    <property type="evidence" value="ECO:0007669"/>
    <property type="project" value="TreeGrafter"/>
</dbReference>
<dbReference type="PANTHER" id="PTHR30472">
    <property type="entry name" value="FERRIC ENTEROBACTIN TRANSPORT SYSTEM PERMEASE PROTEIN"/>
    <property type="match status" value="1"/>
</dbReference>
<keyword evidence="10" id="KW-1185">Reference proteome</keyword>
<protein>
    <submittedName>
        <fullName evidence="9">Iron ABC transporter permease</fullName>
    </submittedName>
</protein>
<dbReference type="PANTHER" id="PTHR30472:SF24">
    <property type="entry name" value="FERRIC ENTEROBACTIN TRANSPORT SYSTEM PERMEASE PROTEIN FEPG"/>
    <property type="match status" value="1"/>
</dbReference>
<evidence type="ECO:0000256" key="8">
    <source>
        <dbReference type="SAM" id="Phobius"/>
    </source>
</evidence>
<dbReference type="InterPro" id="IPR000522">
    <property type="entry name" value="ABC_transptr_permease_BtuC"/>
</dbReference>
<feature type="transmembrane region" description="Helical" evidence="8">
    <location>
        <begin position="259"/>
        <end position="285"/>
    </location>
</feature>
<feature type="transmembrane region" description="Helical" evidence="8">
    <location>
        <begin position="31"/>
        <end position="53"/>
    </location>
</feature>
<dbReference type="GO" id="GO:0022857">
    <property type="term" value="F:transmembrane transporter activity"/>
    <property type="evidence" value="ECO:0007669"/>
    <property type="project" value="InterPro"/>
</dbReference>
<dbReference type="EMBL" id="PXYH01000011">
    <property type="protein sequence ID" value="PSJ42513.1"/>
    <property type="molecule type" value="Genomic_DNA"/>
</dbReference>
<evidence type="ECO:0000256" key="7">
    <source>
        <dbReference type="ARBA" id="ARBA00023136"/>
    </source>
</evidence>
<dbReference type="CDD" id="cd06550">
    <property type="entry name" value="TM_ABC_iron-siderophores_like"/>
    <property type="match status" value="1"/>
</dbReference>
<evidence type="ECO:0000313" key="10">
    <source>
        <dbReference type="Proteomes" id="UP000242181"/>
    </source>
</evidence>
<dbReference type="AlphaFoldDB" id="A0A2P7QX42"/>
<dbReference type="SUPFAM" id="SSF81345">
    <property type="entry name" value="ABC transporter involved in vitamin B12 uptake, BtuC"/>
    <property type="match status" value="1"/>
</dbReference>
<sequence length="354" mass="36527">MNPVSPSPALHLPHHWRLRWRGVSLLLPRRALVVNLLLTLALLAVAILALGLGSVSLGPAEVWRALWGEGPAMHQLVVHQLRLHRVLAGMATGAAFALSGCLMQTLARNRLATPGIIGIDNAATAFAVASVVGVGLSLAPSAMALAGAVTATVLVFGLAGGSGTRGYRFIIVGLGVGAIAGALTQLMLSRVPIDQANAAFPWTVGSLNARSPQATALLGLGLALGLGWALRLVRALQLLQFADPVAIGLGARLRRVRALCLLLSVSLTGLAVAVAGPVGLVALLGPEIARMLCRHRGVPVLASALAGALLMLLADLAGRRLLAPMEIPVGIVTAVVGSPYLLWMLLNPSFRSRS</sequence>
<evidence type="ECO:0000256" key="1">
    <source>
        <dbReference type="ARBA" id="ARBA00004651"/>
    </source>
</evidence>
<name>A0A2P7QX42_9GAMM</name>
<dbReference type="InterPro" id="IPR037294">
    <property type="entry name" value="ABC_BtuC-like"/>
</dbReference>
<feature type="transmembrane region" description="Helical" evidence="8">
    <location>
        <begin position="213"/>
        <end position="233"/>
    </location>
</feature>
<keyword evidence="3" id="KW-0813">Transport</keyword>
<feature type="transmembrane region" description="Helical" evidence="8">
    <location>
        <begin position="83"/>
        <end position="103"/>
    </location>
</feature>
<feature type="transmembrane region" description="Helical" evidence="8">
    <location>
        <begin position="297"/>
        <end position="317"/>
    </location>
</feature>
<evidence type="ECO:0000256" key="5">
    <source>
        <dbReference type="ARBA" id="ARBA00022692"/>
    </source>
</evidence>
<accession>A0A2P7QX42</accession>